<feature type="domain" description="DinB-like" evidence="5">
    <location>
        <begin position="36"/>
        <end position="171"/>
    </location>
</feature>
<accession>A0ABS9J3G1</accession>
<protein>
    <submittedName>
        <fullName evidence="6">Bacillithiol transferase BstA</fullName>
    </submittedName>
</protein>
<dbReference type="Gene3D" id="1.20.120.450">
    <property type="entry name" value="dinb family like domain"/>
    <property type="match status" value="1"/>
</dbReference>
<comment type="caution">
    <text evidence="6">The sequence shown here is derived from an EMBL/GenBank/DDBJ whole genome shotgun (WGS) entry which is preliminary data.</text>
</comment>
<dbReference type="Proteomes" id="UP000829517">
    <property type="component" value="Unassembled WGS sequence"/>
</dbReference>
<evidence type="ECO:0000256" key="1">
    <source>
        <dbReference type="ARBA" id="ARBA00022490"/>
    </source>
</evidence>
<dbReference type="RefSeq" id="WP_236958938.1">
    <property type="nucleotide sequence ID" value="NZ_JAETXX010000004.1"/>
</dbReference>
<keyword evidence="7" id="KW-1185">Reference proteome</keyword>
<dbReference type="Pfam" id="PF12867">
    <property type="entry name" value="DinB_2"/>
    <property type="match status" value="1"/>
</dbReference>
<evidence type="ECO:0000256" key="3">
    <source>
        <dbReference type="ARBA" id="ARBA00022801"/>
    </source>
</evidence>
<evidence type="ECO:0000256" key="2">
    <source>
        <dbReference type="ARBA" id="ARBA00022723"/>
    </source>
</evidence>
<dbReference type="NCBIfam" id="NF009807">
    <property type="entry name" value="PRK13291.1"/>
    <property type="match status" value="1"/>
</dbReference>
<keyword evidence="2" id="KW-0479">Metal-binding</keyword>
<dbReference type="InterPro" id="IPR024775">
    <property type="entry name" value="DinB-like"/>
</dbReference>
<keyword evidence="1" id="KW-0963">Cytoplasm</keyword>
<reference evidence="6 7" key="1">
    <citation type="submission" date="2021-01" db="EMBL/GenBank/DDBJ databases">
        <title>Genome sequencing of Joostella atrarenae M1-2 (= KCTC 23194).</title>
        <authorList>
            <person name="Zakaria M.R."/>
            <person name="Lam M.Q."/>
            <person name="Chong C.S."/>
        </authorList>
    </citation>
    <scope>NUCLEOTIDE SEQUENCE [LARGE SCALE GENOMIC DNA]</scope>
    <source>
        <strain evidence="6 7">M1-2</strain>
    </source>
</reference>
<sequence>MTIKEPKSLQYPIGVYESPSIIAEEDVKKWIKTIEFFPEKLESLVEDFDDGQLDTQYRPEGWTVRQLIHHLADSHMNSYIRFKWALTEDKPIIKAYYEDRWADLGDSLDGDIEMSLYLLEGLHKRWAYLLKHLSEDQLQRKLIHPENNKETTLKELIGVYAWHCKHHYAHIEELTIREDWV</sequence>
<name>A0ABS9J3G1_9FLAO</name>
<keyword evidence="3" id="KW-0378">Hydrolase</keyword>
<organism evidence="6 7">
    <name type="scientific">Joostella atrarenae</name>
    <dbReference type="NCBI Taxonomy" id="679257"/>
    <lineage>
        <taxon>Bacteria</taxon>
        <taxon>Pseudomonadati</taxon>
        <taxon>Bacteroidota</taxon>
        <taxon>Flavobacteriia</taxon>
        <taxon>Flavobacteriales</taxon>
        <taxon>Flavobacteriaceae</taxon>
        <taxon>Joostella</taxon>
    </lineage>
</organism>
<dbReference type="InterPro" id="IPR034660">
    <property type="entry name" value="DinB/YfiT-like"/>
</dbReference>
<gene>
    <name evidence="6" type="primary">bstA</name>
    <name evidence="6" type="ORF">JM658_09045</name>
</gene>
<evidence type="ECO:0000256" key="4">
    <source>
        <dbReference type="ARBA" id="ARBA00022833"/>
    </source>
</evidence>
<dbReference type="SUPFAM" id="SSF109854">
    <property type="entry name" value="DinB/YfiT-like putative metalloenzymes"/>
    <property type="match status" value="1"/>
</dbReference>
<dbReference type="InterPro" id="IPR023774">
    <property type="entry name" value="Put_metal_dep_hydrolase_YfiT"/>
</dbReference>
<proteinExistence type="inferred from homology"/>
<evidence type="ECO:0000259" key="5">
    <source>
        <dbReference type="Pfam" id="PF12867"/>
    </source>
</evidence>
<evidence type="ECO:0000313" key="7">
    <source>
        <dbReference type="Proteomes" id="UP000829517"/>
    </source>
</evidence>
<keyword evidence="4" id="KW-0862">Zinc</keyword>
<dbReference type="GO" id="GO:0016740">
    <property type="term" value="F:transferase activity"/>
    <property type="evidence" value="ECO:0007669"/>
    <property type="project" value="UniProtKB-KW"/>
</dbReference>
<dbReference type="HAMAP" id="MF_01256">
    <property type="entry name" value="YfiT_hydrol"/>
    <property type="match status" value="1"/>
</dbReference>
<keyword evidence="6" id="KW-0808">Transferase</keyword>
<dbReference type="EMBL" id="JAETXX010000004">
    <property type="protein sequence ID" value="MCF8714972.1"/>
    <property type="molecule type" value="Genomic_DNA"/>
</dbReference>
<evidence type="ECO:0000313" key="6">
    <source>
        <dbReference type="EMBL" id="MCF8714972.1"/>
    </source>
</evidence>